<accession>A0A5C4U6H7</accession>
<organism evidence="3 4">
    <name type="scientific">Corynebacterium tapiri</name>
    <dbReference type="NCBI Taxonomy" id="1448266"/>
    <lineage>
        <taxon>Bacteria</taxon>
        <taxon>Bacillati</taxon>
        <taxon>Actinomycetota</taxon>
        <taxon>Actinomycetes</taxon>
        <taxon>Mycobacteriales</taxon>
        <taxon>Corynebacteriaceae</taxon>
        <taxon>Corynebacterium</taxon>
    </lineage>
</organism>
<feature type="chain" id="PRO_5039656235" description="Esterase" evidence="2">
    <location>
        <begin position="24"/>
        <end position="196"/>
    </location>
</feature>
<proteinExistence type="predicted"/>
<protein>
    <recommendedName>
        <fullName evidence="5">Esterase</fullName>
    </recommendedName>
</protein>
<evidence type="ECO:0000256" key="1">
    <source>
        <dbReference type="SAM" id="MobiDB-lite"/>
    </source>
</evidence>
<name>A0A5C4U6H7_9CORY</name>
<dbReference type="Proteomes" id="UP000312032">
    <property type="component" value="Unassembled WGS sequence"/>
</dbReference>
<dbReference type="AlphaFoldDB" id="A0A5C4U6H7"/>
<reference evidence="3 4" key="1">
    <citation type="submission" date="2019-06" db="EMBL/GenBank/DDBJ databases">
        <authorList>
            <person name="Li J."/>
        </authorList>
    </citation>
    <scope>NUCLEOTIDE SEQUENCE [LARGE SCALE GENOMIC DNA]</scope>
    <source>
        <strain evidence="3 4">LMG 28165</strain>
    </source>
</reference>
<feature type="compositionally biased region" description="Basic and acidic residues" evidence="1">
    <location>
        <begin position="52"/>
        <end position="61"/>
    </location>
</feature>
<feature type="signal peptide" evidence="2">
    <location>
        <begin position="1"/>
        <end position="23"/>
    </location>
</feature>
<keyword evidence="2" id="KW-0732">Signal</keyword>
<dbReference type="RefSeq" id="WP_139464500.1">
    <property type="nucleotide sequence ID" value="NZ_VDHJ01000001.1"/>
</dbReference>
<comment type="caution">
    <text evidence="3">The sequence shown here is derived from an EMBL/GenBank/DDBJ whole genome shotgun (WGS) entry which is preliminary data.</text>
</comment>
<keyword evidence="4" id="KW-1185">Reference proteome</keyword>
<evidence type="ECO:0000313" key="4">
    <source>
        <dbReference type="Proteomes" id="UP000312032"/>
    </source>
</evidence>
<evidence type="ECO:0000313" key="3">
    <source>
        <dbReference type="EMBL" id="TNM00502.1"/>
    </source>
</evidence>
<evidence type="ECO:0000256" key="2">
    <source>
        <dbReference type="SAM" id="SignalP"/>
    </source>
</evidence>
<sequence length="196" mass="19770">MKSITRRVVAGAAALTVAFGAVACSEADEAANKAGDAASSATSAAGDAAGGAKDKAKEATESAKASESAGKEGATEEVATADGKTTLVPADLATAIANEEGNWGKPETIQEGEKGFLATYANGDQIVYADAIGAVPVVGKINETWMSEGGLDAEIGLPTAPENVIENGWDQSFQNGTIVWTNDGQGGEYSADIQKK</sequence>
<gene>
    <name evidence="3" type="ORF">FHE74_00710</name>
</gene>
<feature type="region of interest" description="Disordered" evidence="1">
    <location>
        <begin position="30"/>
        <end position="83"/>
    </location>
</feature>
<evidence type="ECO:0008006" key="5">
    <source>
        <dbReference type="Google" id="ProtNLM"/>
    </source>
</evidence>
<feature type="compositionally biased region" description="Low complexity" evidence="1">
    <location>
        <begin position="32"/>
        <end position="51"/>
    </location>
</feature>
<dbReference type="OrthoDB" id="4369514at2"/>
<dbReference type="PROSITE" id="PS51257">
    <property type="entry name" value="PROKAR_LIPOPROTEIN"/>
    <property type="match status" value="1"/>
</dbReference>
<dbReference type="EMBL" id="VDHJ01000001">
    <property type="protein sequence ID" value="TNM00502.1"/>
    <property type="molecule type" value="Genomic_DNA"/>
</dbReference>